<sequence length="146" mass="16673">MSKFRLRCKLMNIRCWNVRTLLDNDCLKSHPERRSALVAKELQRYDTDIAASAETRIHGKGNFVEKSAGYHLFWSSREETYKRESGVGFAMKTTLVSNLEELPCSNSDRLMSSRLPLRKGRYATLISAYAPTIFIQNPPVQSSKAI</sequence>
<dbReference type="SUPFAM" id="SSF56219">
    <property type="entry name" value="DNase I-like"/>
    <property type="match status" value="1"/>
</dbReference>
<gene>
    <name evidence="1" type="ORF">OCBIM_22009687mg</name>
</gene>
<dbReference type="EMBL" id="KQ427082">
    <property type="protein sequence ID" value="KOF67404.1"/>
    <property type="molecule type" value="Genomic_DNA"/>
</dbReference>
<protein>
    <submittedName>
        <fullName evidence="1">Uncharacterized protein</fullName>
    </submittedName>
</protein>
<evidence type="ECO:0000313" key="1">
    <source>
        <dbReference type="EMBL" id="KOF67404.1"/>
    </source>
</evidence>
<dbReference type="OrthoDB" id="10070415at2759"/>
<dbReference type="InterPro" id="IPR036691">
    <property type="entry name" value="Endo/exonu/phosph_ase_sf"/>
</dbReference>
<reference evidence="1" key="1">
    <citation type="submission" date="2015-07" db="EMBL/GenBank/DDBJ databases">
        <title>MeaNS - Measles Nucleotide Surveillance Program.</title>
        <authorList>
            <person name="Tran T."/>
            <person name="Druce J."/>
        </authorList>
    </citation>
    <scope>NUCLEOTIDE SEQUENCE</scope>
    <source>
        <strain evidence="1">UCB-OBI-ISO-001</strain>
        <tissue evidence="1">Gonad</tissue>
    </source>
</reference>
<proteinExistence type="predicted"/>
<dbReference type="Gene3D" id="3.60.10.10">
    <property type="entry name" value="Endonuclease/exonuclease/phosphatase"/>
    <property type="match status" value="1"/>
</dbReference>
<organism evidence="1">
    <name type="scientific">Octopus bimaculoides</name>
    <name type="common">California two-spotted octopus</name>
    <dbReference type="NCBI Taxonomy" id="37653"/>
    <lineage>
        <taxon>Eukaryota</taxon>
        <taxon>Metazoa</taxon>
        <taxon>Spiralia</taxon>
        <taxon>Lophotrochozoa</taxon>
        <taxon>Mollusca</taxon>
        <taxon>Cephalopoda</taxon>
        <taxon>Coleoidea</taxon>
        <taxon>Octopodiformes</taxon>
        <taxon>Octopoda</taxon>
        <taxon>Incirrata</taxon>
        <taxon>Octopodidae</taxon>
        <taxon>Octopus</taxon>
    </lineage>
</organism>
<accession>A0A0L8FRU0</accession>
<name>A0A0L8FRU0_OCTBM</name>
<dbReference type="AlphaFoldDB" id="A0A0L8FRU0"/>